<organism evidence="1 2">
    <name type="scientific">Bathymodiolus thermophilus thioautotrophic gill symbiont</name>
    <dbReference type="NCBI Taxonomy" id="2360"/>
    <lineage>
        <taxon>Bacteria</taxon>
        <taxon>Pseudomonadati</taxon>
        <taxon>Pseudomonadota</taxon>
        <taxon>Gammaproteobacteria</taxon>
        <taxon>sulfur-oxidizing symbionts</taxon>
    </lineage>
</organism>
<proteinExistence type="predicted"/>
<dbReference type="Proteomes" id="UP000643672">
    <property type="component" value="Unassembled WGS sequence"/>
</dbReference>
<dbReference type="AlphaFoldDB" id="A0A8H8XBA1"/>
<dbReference type="EMBL" id="CAESAQ020000009">
    <property type="protein sequence ID" value="CAB5494243.1"/>
    <property type="molecule type" value="Genomic_DNA"/>
</dbReference>
<reference evidence="1 2" key="1">
    <citation type="submission" date="2020-05" db="EMBL/GenBank/DDBJ databases">
        <authorList>
            <person name="Petersen J."/>
            <person name="Sayavedra L."/>
        </authorList>
    </citation>
    <scope>NUCLEOTIDE SEQUENCE [LARGE SCALE GENOMIC DNA]</scope>
    <source>
        <strain evidence="1">B thermophilus SOXS</strain>
    </source>
</reference>
<name>A0A8H8XBA1_9GAMM</name>
<dbReference type="RefSeq" id="WP_202762494.1">
    <property type="nucleotide sequence ID" value="NZ_CAESAQ020000009.1"/>
</dbReference>
<keyword evidence="2" id="KW-1185">Reference proteome</keyword>
<evidence type="ECO:0000313" key="2">
    <source>
        <dbReference type="Proteomes" id="UP000643672"/>
    </source>
</evidence>
<accession>A0A8H8XBA1</accession>
<sequence>MNNHQESTFHPLGNFIKPSLSPDKTRFKKITKWAKIEFCSSSIFMQRSHIINNFLDKNNLIN</sequence>
<comment type="caution">
    <text evidence="1">The sequence shown here is derived from an EMBL/GenBank/DDBJ whole genome shotgun (WGS) entry which is preliminary data.</text>
</comment>
<gene>
    <name evidence="1" type="ORF">THERMOS_61</name>
</gene>
<protein>
    <submittedName>
        <fullName evidence="1">Uncharacterized protein</fullName>
    </submittedName>
</protein>
<evidence type="ECO:0000313" key="1">
    <source>
        <dbReference type="EMBL" id="CAB5494243.1"/>
    </source>
</evidence>